<proteinExistence type="predicted"/>
<feature type="transmembrane region" description="Helical" evidence="1">
    <location>
        <begin position="24"/>
        <end position="49"/>
    </location>
</feature>
<keyword evidence="1" id="KW-0472">Membrane</keyword>
<keyword evidence="1" id="KW-1133">Transmembrane helix</keyword>
<evidence type="ECO:0000313" key="2">
    <source>
        <dbReference type="EMBL" id="OGY79025.1"/>
    </source>
</evidence>
<protein>
    <submittedName>
        <fullName evidence="2">Uncharacterized protein</fullName>
    </submittedName>
</protein>
<evidence type="ECO:0000313" key="3">
    <source>
        <dbReference type="Proteomes" id="UP000177165"/>
    </source>
</evidence>
<comment type="caution">
    <text evidence="2">The sequence shown here is derived from an EMBL/GenBank/DDBJ whole genome shotgun (WGS) entry which is preliminary data.</text>
</comment>
<dbReference type="Proteomes" id="UP000177165">
    <property type="component" value="Unassembled WGS sequence"/>
</dbReference>
<sequence>MYELGSKKLQLGYWWVTHRQGMRFILLIVWLFFDILLTGFALLQVTLYVRELFISNKITADITNNTLNYREVRKFIEPQKPVIGSIQSFLSDVPGKIDVATKVENPNEFWRIDKLSYQFIIAGKIFEEETIFLKPQKSTVIVHFGIPGVLDENLKNTVKITEIEWKNTKKLETLDTEVTISEPEYKRIKLEDASGIQSTITQVKTQVKNKGIYGFWDAAFLILLRIDEEIIAAKKARISPLKVDTEYTIEVQWNRGFAPSAEVQIIPVINTFDPENIIL</sequence>
<accession>A0A1G2AQW5</accession>
<gene>
    <name evidence="2" type="ORF">A3B74_04030</name>
</gene>
<dbReference type="EMBL" id="MHKB01000011">
    <property type="protein sequence ID" value="OGY79025.1"/>
    <property type="molecule type" value="Genomic_DNA"/>
</dbReference>
<dbReference type="AlphaFoldDB" id="A0A1G2AQW5"/>
<name>A0A1G2AQW5_9BACT</name>
<dbReference type="STRING" id="1798540.A3B74_04030"/>
<reference evidence="2 3" key="1">
    <citation type="journal article" date="2016" name="Nat. Commun.">
        <title>Thousands of microbial genomes shed light on interconnected biogeochemical processes in an aquifer system.</title>
        <authorList>
            <person name="Anantharaman K."/>
            <person name="Brown C.T."/>
            <person name="Hug L.A."/>
            <person name="Sharon I."/>
            <person name="Castelle C.J."/>
            <person name="Probst A.J."/>
            <person name="Thomas B.C."/>
            <person name="Singh A."/>
            <person name="Wilkins M.J."/>
            <person name="Karaoz U."/>
            <person name="Brodie E.L."/>
            <person name="Williams K.H."/>
            <person name="Hubbard S.S."/>
            <person name="Banfield J.F."/>
        </authorList>
    </citation>
    <scope>NUCLEOTIDE SEQUENCE [LARGE SCALE GENOMIC DNA]</scope>
</reference>
<evidence type="ECO:0000256" key="1">
    <source>
        <dbReference type="SAM" id="Phobius"/>
    </source>
</evidence>
<organism evidence="2 3">
    <name type="scientific">Candidatus Kerfeldbacteria bacterium RIFCSPHIGHO2_02_FULL_42_14</name>
    <dbReference type="NCBI Taxonomy" id="1798540"/>
    <lineage>
        <taxon>Bacteria</taxon>
        <taxon>Candidatus Kerfeldiibacteriota</taxon>
    </lineage>
</organism>
<keyword evidence="1" id="KW-0812">Transmembrane</keyword>